<evidence type="ECO:0000256" key="4">
    <source>
        <dbReference type="ARBA" id="ARBA00023136"/>
    </source>
</evidence>
<evidence type="ECO:0000313" key="9">
    <source>
        <dbReference type="Proteomes" id="UP000316968"/>
    </source>
</evidence>
<comment type="similarity">
    <text evidence="5">Belongs to the bacteriophage holin family. Cp-1 holin subfamily.</text>
</comment>
<keyword evidence="9" id="KW-1185">Reference proteome</keyword>
<accession>A0A4Y6V0B9</accession>
<dbReference type="NCBIfam" id="TIGR01593">
    <property type="entry name" value="holin_tox_secr"/>
    <property type="match status" value="1"/>
</dbReference>
<evidence type="ECO:0000256" key="6">
    <source>
        <dbReference type="SAM" id="MobiDB-lite"/>
    </source>
</evidence>
<dbReference type="OrthoDB" id="88184at2"/>
<feature type="transmembrane region" description="Helical" evidence="7">
    <location>
        <begin position="59"/>
        <end position="80"/>
    </location>
</feature>
<dbReference type="InterPro" id="IPR006480">
    <property type="entry name" value="Phage_holin_4_1"/>
</dbReference>
<evidence type="ECO:0000256" key="1">
    <source>
        <dbReference type="ARBA" id="ARBA00004141"/>
    </source>
</evidence>
<dbReference type="EMBL" id="CP041217">
    <property type="protein sequence ID" value="QDH23443.1"/>
    <property type="molecule type" value="Genomic_DNA"/>
</dbReference>
<organism evidence="8 9">
    <name type="scientific">Saccharibacillus brassicae</name>
    <dbReference type="NCBI Taxonomy" id="2583377"/>
    <lineage>
        <taxon>Bacteria</taxon>
        <taxon>Bacillati</taxon>
        <taxon>Bacillota</taxon>
        <taxon>Bacilli</taxon>
        <taxon>Bacillales</taxon>
        <taxon>Paenibacillaceae</taxon>
        <taxon>Saccharibacillus</taxon>
    </lineage>
</organism>
<gene>
    <name evidence="8" type="ORF">FFV09_22800</name>
</gene>
<keyword evidence="3 7" id="KW-1133">Transmembrane helix</keyword>
<feature type="region of interest" description="Disordered" evidence="6">
    <location>
        <begin position="151"/>
        <end position="170"/>
    </location>
</feature>
<name>A0A4Y6V0B9_SACBS</name>
<comment type="subcellular location">
    <subcellularLocation>
        <location evidence="1">Membrane</location>
        <topology evidence="1">Multi-pass membrane protein</topology>
    </subcellularLocation>
</comment>
<feature type="transmembrane region" description="Helical" evidence="7">
    <location>
        <begin position="12"/>
        <end position="39"/>
    </location>
</feature>
<dbReference type="Pfam" id="PF05105">
    <property type="entry name" value="Phage_holin_4_1"/>
    <property type="match status" value="1"/>
</dbReference>
<dbReference type="GO" id="GO:0016020">
    <property type="term" value="C:membrane"/>
    <property type="evidence" value="ECO:0007669"/>
    <property type="project" value="UniProtKB-SubCell"/>
</dbReference>
<keyword evidence="4 7" id="KW-0472">Membrane</keyword>
<sequence length="170" mass="18354">MGNLGEQIIKGTAAAVGVVVGFLFGGTNTMVTLLLVLIIVDWATGLTAAWVRGELRSRVGYFGIVRKAAIFVVVAIAHLVDQVLGDLHMFRDAVIFFYLANELLSVVENMGKMGVPMPPIIRDAVHIFQSRTKPEENPILIPDAQPEIVKEDKAEEAAAEAQAAEDNKTA</sequence>
<evidence type="ECO:0000256" key="7">
    <source>
        <dbReference type="SAM" id="Phobius"/>
    </source>
</evidence>
<reference evidence="8 9" key="1">
    <citation type="submission" date="2019-06" db="EMBL/GenBank/DDBJ databases">
        <title>Saccharibacillus brassicae sp. nov., an endophytic bacterium isolated from Chinese cabbage seeds (Brassica pekinensis).</title>
        <authorList>
            <person name="Jiang L."/>
            <person name="Lee J."/>
            <person name="Kim S.W."/>
        </authorList>
    </citation>
    <scope>NUCLEOTIDE SEQUENCE [LARGE SCALE GENOMIC DNA]</scope>
    <source>
        <strain evidence="9">KCTC 43072 / ATSA2</strain>
    </source>
</reference>
<dbReference type="Proteomes" id="UP000316968">
    <property type="component" value="Chromosome"/>
</dbReference>
<evidence type="ECO:0000256" key="3">
    <source>
        <dbReference type="ARBA" id="ARBA00022989"/>
    </source>
</evidence>
<evidence type="ECO:0000256" key="2">
    <source>
        <dbReference type="ARBA" id="ARBA00022692"/>
    </source>
</evidence>
<protein>
    <submittedName>
        <fullName evidence="8">Phage holin family protein</fullName>
    </submittedName>
</protein>
<proteinExistence type="inferred from homology"/>
<dbReference type="KEGG" id="saca:FFV09_22800"/>
<dbReference type="AlphaFoldDB" id="A0A4Y6V0B9"/>
<evidence type="ECO:0000313" key="8">
    <source>
        <dbReference type="EMBL" id="QDH23443.1"/>
    </source>
</evidence>
<evidence type="ECO:0000256" key="5">
    <source>
        <dbReference type="ARBA" id="ARBA00023600"/>
    </source>
</evidence>
<keyword evidence="2 7" id="KW-0812">Transmembrane</keyword>